<protein>
    <submittedName>
        <fullName evidence="1">Uncharacterized protein</fullName>
    </submittedName>
</protein>
<name>A0A0E3S7F6_9EURY</name>
<keyword evidence="2" id="KW-1185">Reference proteome</keyword>
<reference evidence="1 2" key="1">
    <citation type="submission" date="2014-07" db="EMBL/GenBank/DDBJ databases">
        <title>Methanogenic archaea and the global carbon cycle.</title>
        <authorList>
            <person name="Henriksen J.R."/>
            <person name="Luke J."/>
            <person name="Reinhart S."/>
            <person name="Benedict M.N."/>
            <person name="Youngblut N.D."/>
            <person name="Metcalf M.E."/>
            <person name="Whitaker R.J."/>
            <person name="Metcalf W.W."/>
        </authorList>
    </citation>
    <scope>NUCLEOTIDE SEQUENCE [LARGE SCALE GENOMIC DNA]</scope>
    <source>
        <strain evidence="1 2">Z-7289</strain>
    </source>
</reference>
<evidence type="ECO:0000313" key="2">
    <source>
        <dbReference type="Proteomes" id="UP000033072"/>
    </source>
</evidence>
<evidence type="ECO:0000313" key="1">
    <source>
        <dbReference type="EMBL" id="AKB75342.1"/>
    </source>
</evidence>
<dbReference type="HOGENOM" id="CLU_2748199_0_0_2"/>
<dbReference type="KEGG" id="mls:MSLAZ_2081"/>
<accession>A0A0E3S7F6</accession>
<dbReference type="AlphaFoldDB" id="A0A0E3S7F6"/>
<proteinExistence type="predicted"/>
<organism evidence="1 2">
    <name type="scientific">Methanosarcina lacustris Z-7289</name>
    <dbReference type="NCBI Taxonomy" id="1434111"/>
    <lineage>
        <taxon>Archaea</taxon>
        <taxon>Methanobacteriati</taxon>
        <taxon>Methanobacteriota</taxon>
        <taxon>Stenosarchaea group</taxon>
        <taxon>Methanomicrobia</taxon>
        <taxon>Methanosarcinales</taxon>
        <taxon>Methanosarcinaceae</taxon>
        <taxon>Methanosarcina</taxon>
    </lineage>
</organism>
<dbReference type="Proteomes" id="UP000033072">
    <property type="component" value="Chromosome"/>
</dbReference>
<sequence length="75" mass="8690">MRKVSILVLLEAVFQQQICLNLKSTEPKVSILVLLEAVFQLEKAEELVELGPKFQSLFCWKMFFNCCYYAGLYHG</sequence>
<dbReference type="EMBL" id="CP009515">
    <property type="protein sequence ID" value="AKB75342.1"/>
    <property type="molecule type" value="Genomic_DNA"/>
</dbReference>
<gene>
    <name evidence="1" type="ORF">MSLAZ_2081</name>
</gene>
<dbReference type="PATRIC" id="fig|1434111.4.peg.2743"/>